<feature type="compositionally biased region" description="Polar residues" evidence="2">
    <location>
        <begin position="1410"/>
        <end position="1426"/>
    </location>
</feature>
<feature type="region of interest" description="Disordered" evidence="2">
    <location>
        <begin position="931"/>
        <end position="956"/>
    </location>
</feature>
<feature type="compositionally biased region" description="Polar residues" evidence="2">
    <location>
        <begin position="21"/>
        <end position="54"/>
    </location>
</feature>
<dbReference type="EMBL" id="RRYP01000532">
    <property type="protein sequence ID" value="TNV87277.1"/>
    <property type="molecule type" value="Genomic_DNA"/>
</dbReference>
<feature type="region of interest" description="Disordered" evidence="2">
    <location>
        <begin position="88"/>
        <end position="110"/>
    </location>
</feature>
<feature type="compositionally biased region" description="Polar residues" evidence="2">
    <location>
        <begin position="88"/>
        <end position="103"/>
    </location>
</feature>
<dbReference type="Proteomes" id="UP000785679">
    <property type="component" value="Unassembled WGS sequence"/>
</dbReference>
<feature type="region of interest" description="Disordered" evidence="2">
    <location>
        <begin position="1349"/>
        <end position="1375"/>
    </location>
</feature>
<feature type="region of interest" description="Disordered" evidence="2">
    <location>
        <begin position="1410"/>
        <end position="1466"/>
    </location>
</feature>
<evidence type="ECO:0000256" key="1">
    <source>
        <dbReference type="SAM" id="Coils"/>
    </source>
</evidence>
<feature type="compositionally biased region" description="Low complexity" evidence="2">
    <location>
        <begin position="1215"/>
        <end position="1227"/>
    </location>
</feature>
<name>A0A8J8P3A7_HALGN</name>
<feature type="region of interest" description="Disordered" evidence="2">
    <location>
        <begin position="1200"/>
        <end position="1283"/>
    </location>
</feature>
<evidence type="ECO:0000256" key="2">
    <source>
        <dbReference type="SAM" id="MobiDB-lite"/>
    </source>
</evidence>
<sequence length="1466" mass="164322">MEDYSRHSLYQSHHASLLQSPAQGGATTHLQSTQPPSIGGTNSFPLSRKSTQKYSEGGLSQVHQMHEEGGGGSKSTFHLHHLIRTLNNRTLSPSGGTASQQAQPLPPSMSLFSTIQKPNGASIQHQQPLLNQVEQESQVNRQQQILKQKFARIVEIPKSGGGRSSDILPVLKKVIQQSLAPEQIQEKREIISQIKNRFSENFNNQHTRNSSWQAQQSQLDNNFHTENPKFPQPDYKQVHSHTRNNTTLYLQNVPQSPLNTVQQYGSAQYAPQIKNSAFIHSHFLPPTPQTQKASKIQLVNIPRYQGTTNFQQPNTDYYNGLQDKPNRTVPYAIDNQLLQASQAFTKPLVELKKQQKSLHTLIKQTGRQIQAIESDKHFLQADVSQLKDISGGAAKALSIAQYIKHSKGLKGEGSRLTDYRQGGSITQPKIVIKKVPDIDVAWKSFNEQNQRYRAEGLQAQGHSRNFLNQISNQQEQILNLDQVGQHAHNYPLNNTQSIARFQQPIYSQSSASTIQLKPNMILNGYLAKKKVNQNTQGNSTNSQLNNIMPMMPTTIQNVIMLDTTSIMRLKGNQRVSQYEEISPNFNDANQRNHQSAQRNVLKEEISELQQVMKELINKLNNIPYQLSQNTIQNENLSKIQEFQMQEEGTKSSKDLSKNQNHQTIEMAIGKELTELLKHLSSIDQKDNHEIFEQSKRKIQEAVKEAQVVKNLRNKKSLLSRKRPSRSQMNLYSPRAAIDIQGGEVESDNKTYKTEARRITGSIPSHRRITEKRLQYVSQSDLDINELTKDLQPKTSQSDNGQIKSMINNIQETRVEATQAQVSPIKQNNQPPNVLKHITEGSEELKEDEVSHIQESYMQSLVNSINQSIKEPQKEQKVPEKQISFNTHPPEAQEINDTKVQIKMPYGIKAKIPALIVEARIIEPIKQPIHKEKDSTISNSSYHLDSSEDEKKEKPKQKIVNKRKSILIIQKQTEPIKPIFEKNLTSTFLNDEQKTSRSRVATPNGRRASVHTTALNKYMTALSQNMQQKKNDSQQPAFKSQLSAISRNIGNNTYDDGAKGNSQKPIQIRKSVIPLPNASLASFAPGKHHNQNSDSLGIINHQNTSLIPAKKGSNNSLSKYQINLGMSFSGPLNGPNINSPMSHMTGSTLNVGSYITPKESEKALPVHPGFSNQRRHSKVIFQQNILFKLQKNQGQKISSNNISKFAPASPLLRPQSSISKSSSNHSNKGGQLSPVHELSCTSSKEEAKNAASTKDADKSERKSKSRSKSKGDPSGQSSRQQLQEHLHHQSLLELQHIANNMPPAPTGSKRFIDFFLANTKKQVKEVHASKIKQETGSLIKKYRDKLQTEAALRDSKVPSSKSGSPVHTSKRQSLANQNFKLVPSGTASPELMGSINGLVAQSPQNIQLTESQKIAKQKISPSTSPSGKPSVKQDQSPKRPSLQRSSQRPSLLKKETFNVAMSKMRQI</sequence>
<feature type="compositionally biased region" description="Low complexity" evidence="2">
    <location>
        <begin position="1356"/>
        <end position="1365"/>
    </location>
</feature>
<keyword evidence="1" id="KW-0175">Coiled coil</keyword>
<protein>
    <submittedName>
        <fullName evidence="3">Uncharacterized protein</fullName>
    </submittedName>
</protein>
<feature type="compositionally biased region" description="Low complexity" evidence="2">
    <location>
        <begin position="1437"/>
        <end position="1449"/>
    </location>
</feature>
<reference evidence="3" key="1">
    <citation type="submission" date="2019-06" db="EMBL/GenBank/DDBJ databases">
        <authorList>
            <person name="Zheng W."/>
        </authorList>
    </citation>
    <scope>NUCLEOTIDE SEQUENCE</scope>
    <source>
        <strain evidence="3">QDHG01</strain>
    </source>
</reference>
<comment type="caution">
    <text evidence="3">The sequence shown here is derived from an EMBL/GenBank/DDBJ whole genome shotgun (WGS) entry which is preliminary data.</text>
</comment>
<feature type="compositionally biased region" description="Basic and acidic residues" evidence="2">
    <location>
        <begin position="1242"/>
        <end position="1261"/>
    </location>
</feature>
<feature type="coiled-coil region" evidence="1">
    <location>
        <begin position="591"/>
        <end position="621"/>
    </location>
</feature>
<evidence type="ECO:0000313" key="4">
    <source>
        <dbReference type="Proteomes" id="UP000785679"/>
    </source>
</evidence>
<organism evidence="3 4">
    <name type="scientific">Halteria grandinella</name>
    <dbReference type="NCBI Taxonomy" id="5974"/>
    <lineage>
        <taxon>Eukaryota</taxon>
        <taxon>Sar</taxon>
        <taxon>Alveolata</taxon>
        <taxon>Ciliophora</taxon>
        <taxon>Intramacronucleata</taxon>
        <taxon>Spirotrichea</taxon>
        <taxon>Stichotrichia</taxon>
        <taxon>Sporadotrichida</taxon>
        <taxon>Halteriidae</taxon>
        <taxon>Halteria</taxon>
    </lineage>
</organism>
<evidence type="ECO:0000313" key="3">
    <source>
        <dbReference type="EMBL" id="TNV87277.1"/>
    </source>
</evidence>
<gene>
    <name evidence="3" type="ORF">FGO68_gene548</name>
</gene>
<accession>A0A8J8P3A7</accession>
<proteinExistence type="predicted"/>
<keyword evidence="4" id="KW-1185">Reference proteome</keyword>
<feature type="region of interest" description="Disordered" evidence="2">
    <location>
        <begin position="21"/>
        <end position="58"/>
    </location>
</feature>